<dbReference type="Gene3D" id="3.90.226.10">
    <property type="entry name" value="2-enoyl-CoA Hydratase, Chain A, domain 1"/>
    <property type="match status" value="1"/>
</dbReference>
<dbReference type="OrthoDB" id="9790967at2"/>
<dbReference type="Pfam" id="PF16113">
    <property type="entry name" value="ECH_2"/>
    <property type="match status" value="1"/>
</dbReference>
<reference evidence="5 6" key="1">
    <citation type="submission" date="2017-11" db="EMBL/GenBank/DDBJ databases">
        <title>Draft genome sequence of Mitsuaria sp. HWN-4.</title>
        <authorList>
            <person name="Gundlapally S.R."/>
        </authorList>
    </citation>
    <scope>NUCLEOTIDE SEQUENCE [LARGE SCALE GENOMIC DNA]</scope>
    <source>
        <strain evidence="5 6">HWN-4</strain>
    </source>
</reference>
<keyword evidence="6" id="KW-1185">Reference proteome</keyword>
<keyword evidence="3" id="KW-0378">Hydrolase</keyword>
<accession>A0A2G9C9I4</accession>
<proteinExistence type="predicted"/>
<dbReference type="AlphaFoldDB" id="A0A2G9C9I4"/>
<organism evidence="5 6">
    <name type="scientific">Roseateles chitinivorans</name>
    <dbReference type="NCBI Taxonomy" id="2917965"/>
    <lineage>
        <taxon>Bacteria</taxon>
        <taxon>Pseudomonadati</taxon>
        <taxon>Pseudomonadota</taxon>
        <taxon>Betaproteobacteria</taxon>
        <taxon>Burkholderiales</taxon>
        <taxon>Sphaerotilaceae</taxon>
        <taxon>Roseateles</taxon>
    </lineage>
</organism>
<evidence type="ECO:0000256" key="1">
    <source>
        <dbReference type="ARBA" id="ARBA00001709"/>
    </source>
</evidence>
<dbReference type="GO" id="GO:0003860">
    <property type="term" value="F:3-hydroxyisobutyryl-CoA hydrolase activity"/>
    <property type="evidence" value="ECO:0007669"/>
    <property type="project" value="UniProtKB-EC"/>
</dbReference>
<gene>
    <name evidence="5" type="ORF">CS062_11830</name>
</gene>
<dbReference type="SUPFAM" id="SSF52096">
    <property type="entry name" value="ClpP/crotonase"/>
    <property type="match status" value="1"/>
</dbReference>
<evidence type="ECO:0000259" key="4">
    <source>
        <dbReference type="Pfam" id="PF16113"/>
    </source>
</evidence>
<comment type="catalytic activity">
    <reaction evidence="1">
        <text>3-hydroxy-2-methylpropanoyl-CoA + H2O = 3-hydroxy-2-methylpropanoate + CoA + H(+)</text>
        <dbReference type="Rhea" id="RHEA:20888"/>
        <dbReference type="ChEBI" id="CHEBI:11805"/>
        <dbReference type="ChEBI" id="CHEBI:15377"/>
        <dbReference type="ChEBI" id="CHEBI:15378"/>
        <dbReference type="ChEBI" id="CHEBI:57287"/>
        <dbReference type="ChEBI" id="CHEBI:57340"/>
        <dbReference type="EC" id="3.1.2.4"/>
    </reaction>
</comment>
<protein>
    <recommendedName>
        <fullName evidence="2">3-hydroxyisobutyryl-CoA hydrolase</fullName>
        <ecNumber evidence="2">3.1.2.4</ecNumber>
    </recommendedName>
</protein>
<dbReference type="PANTHER" id="PTHR43176">
    <property type="entry name" value="3-HYDROXYISOBUTYRYL-COA HYDROLASE-RELATED"/>
    <property type="match status" value="1"/>
</dbReference>
<evidence type="ECO:0000256" key="3">
    <source>
        <dbReference type="ARBA" id="ARBA00022801"/>
    </source>
</evidence>
<evidence type="ECO:0000313" key="6">
    <source>
        <dbReference type="Proteomes" id="UP000231501"/>
    </source>
</evidence>
<dbReference type="RefSeq" id="WP_099861841.1">
    <property type="nucleotide sequence ID" value="NZ_PEOG01000027.1"/>
</dbReference>
<name>A0A2G9C9I4_9BURK</name>
<dbReference type="EMBL" id="PEOG01000027">
    <property type="protein sequence ID" value="PIM53035.1"/>
    <property type="molecule type" value="Genomic_DNA"/>
</dbReference>
<dbReference type="InterPro" id="IPR045004">
    <property type="entry name" value="ECH_dom"/>
</dbReference>
<dbReference type="PANTHER" id="PTHR43176:SF3">
    <property type="entry name" value="3-HYDROXYISOBUTYRYL-COA HYDROLASE, MITOCHONDRIAL"/>
    <property type="match status" value="1"/>
</dbReference>
<dbReference type="CDD" id="cd06558">
    <property type="entry name" value="crotonase-like"/>
    <property type="match status" value="1"/>
</dbReference>
<dbReference type="InterPro" id="IPR032259">
    <property type="entry name" value="HIBYL-CoA-H"/>
</dbReference>
<feature type="domain" description="Enoyl-CoA hydratase/isomerase" evidence="4">
    <location>
        <begin position="40"/>
        <end position="378"/>
    </location>
</feature>
<evidence type="ECO:0000313" key="5">
    <source>
        <dbReference type="EMBL" id="PIM53035.1"/>
    </source>
</evidence>
<dbReference type="NCBIfam" id="NF004127">
    <property type="entry name" value="PRK05617.1"/>
    <property type="match status" value="1"/>
</dbReference>
<dbReference type="EC" id="3.1.2.4" evidence="2"/>
<comment type="caution">
    <text evidence="5">The sequence shown here is derived from an EMBL/GenBank/DDBJ whole genome shotgun (WGS) entry which is preliminary data.</text>
</comment>
<sequence length="393" mass="41363">MTARDLTAAATEAATVNARAAEDEPVRFRTLLTASGHRFGHATLNAPGSLNALTLSMVDALQARLDAWADDPAIAGVVLDGHGEKAFCAGGDVVGLHRAMKAAGAGRVPRDAAAFFEREYRLDHAIHRYPKPLLVWGHGIVMGGGIGLMVGASHRVVTPRSRLAMPEISLGLYPDVGGSRFLSRLPGRTGLFLALTGAPLNAADALWAGLADRAARAEDGGALLEGIARTRWSGDRAADAEALDDLLRGLPAPELAASPLAAHRARIDALIGPHDSLATIAPRLRSLAGDADPWLAAAGAAFQKGSPTSAALAVALQRRLRQASLAETFRLEYQASVGCCVFPDFAEGVRALLIDKDRSPRWQPADLDEAGDAWVDALLVPRFEGPHPLADLR</sequence>
<evidence type="ECO:0000256" key="2">
    <source>
        <dbReference type="ARBA" id="ARBA00011915"/>
    </source>
</evidence>
<dbReference type="GO" id="GO:0006574">
    <property type="term" value="P:L-valine catabolic process"/>
    <property type="evidence" value="ECO:0007669"/>
    <property type="project" value="TreeGrafter"/>
</dbReference>
<dbReference type="GO" id="GO:0005829">
    <property type="term" value="C:cytosol"/>
    <property type="evidence" value="ECO:0007669"/>
    <property type="project" value="TreeGrafter"/>
</dbReference>
<dbReference type="Proteomes" id="UP000231501">
    <property type="component" value="Unassembled WGS sequence"/>
</dbReference>
<dbReference type="InterPro" id="IPR029045">
    <property type="entry name" value="ClpP/crotonase-like_dom_sf"/>
</dbReference>